<reference evidence="3 4" key="1">
    <citation type="submission" date="2023-05" db="EMBL/GenBank/DDBJ databases">
        <title>Sequencing and Assembly of Streptomyces sp. NP73.</title>
        <authorList>
            <person name="Konwar A.N."/>
            <person name="Saikia K."/>
            <person name="Thakur D."/>
        </authorList>
    </citation>
    <scope>NUCLEOTIDE SEQUENCE [LARGE SCALE GENOMIC DNA]</scope>
    <source>
        <strain evidence="3 4">NP73</strain>
    </source>
</reference>
<comment type="caution">
    <text evidence="3">The sequence shown here is derived from an EMBL/GenBank/DDBJ whole genome shotgun (WGS) entry which is preliminary data.</text>
</comment>
<keyword evidence="2" id="KW-0812">Transmembrane</keyword>
<feature type="coiled-coil region" evidence="1">
    <location>
        <begin position="31"/>
        <end position="58"/>
    </location>
</feature>
<feature type="transmembrane region" description="Helical" evidence="2">
    <location>
        <begin position="78"/>
        <end position="101"/>
    </location>
</feature>
<keyword evidence="4" id="KW-1185">Reference proteome</keyword>
<dbReference type="EMBL" id="JASITI010000010">
    <property type="protein sequence ID" value="MDK9496166.1"/>
    <property type="molecule type" value="Genomic_DNA"/>
</dbReference>
<evidence type="ECO:0000256" key="1">
    <source>
        <dbReference type="SAM" id="Coils"/>
    </source>
</evidence>
<sequence>MEGNLDQHRDELRFFSALVRPGLSEQRALYREDVQALIENYQQDSRKYRRTHNSLQNLVMVGSAFTTTIAALDAKEPTWQNIAVLAISFAITVASMINGYYKFRERSYFLQ</sequence>
<protein>
    <submittedName>
        <fullName evidence="3">SLATT domain-containing protein</fullName>
    </submittedName>
</protein>
<dbReference type="NCBIfam" id="NF033634">
    <property type="entry name" value="SLATT_1"/>
    <property type="match status" value="1"/>
</dbReference>
<evidence type="ECO:0000313" key="3">
    <source>
        <dbReference type="EMBL" id="MDK9496166.1"/>
    </source>
</evidence>
<gene>
    <name evidence="3" type="ORF">QEZ40_000508</name>
</gene>
<dbReference type="Proteomes" id="UP001223390">
    <property type="component" value="Unassembled WGS sequence"/>
</dbReference>
<evidence type="ECO:0000313" key="4">
    <source>
        <dbReference type="Proteomes" id="UP001223390"/>
    </source>
</evidence>
<organism evidence="3 4">
    <name type="scientific">Streptomyces katrae</name>
    <dbReference type="NCBI Taxonomy" id="68223"/>
    <lineage>
        <taxon>Bacteria</taxon>
        <taxon>Bacillati</taxon>
        <taxon>Actinomycetota</taxon>
        <taxon>Actinomycetes</taxon>
        <taxon>Kitasatosporales</taxon>
        <taxon>Streptomycetaceae</taxon>
        <taxon>Streptomyces</taxon>
    </lineage>
</organism>
<keyword evidence="2" id="KW-1133">Transmembrane helix</keyword>
<name>A0ABT7GRC9_9ACTN</name>
<evidence type="ECO:0000256" key="2">
    <source>
        <dbReference type="SAM" id="Phobius"/>
    </source>
</evidence>
<proteinExistence type="predicted"/>
<feature type="transmembrane region" description="Helical" evidence="2">
    <location>
        <begin position="55"/>
        <end position="72"/>
    </location>
</feature>
<keyword evidence="2" id="KW-0472">Membrane</keyword>
<keyword evidence="1" id="KW-0175">Coiled coil</keyword>
<accession>A0ABT7GRC9</accession>